<comment type="caution">
    <text evidence="1">The sequence shown here is derived from an EMBL/GenBank/DDBJ whole genome shotgun (WGS) entry which is preliminary data.</text>
</comment>
<organism evidence="1 2">
    <name type="scientific">Sphaerosporella brunnea</name>
    <dbReference type="NCBI Taxonomy" id="1250544"/>
    <lineage>
        <taxon>Eukaryota</taxon>
        <taxon>Fungi</taxon>
        <taxon>Dikarya</taxon>
        <taxon>Ascomycota</taxon>
        <taxon>Pezizomycotina</taxon>
        <taxon>Pezizomycetes</taxon>
        <taxon>Pezizales</taxon>
        <taxon>Pyronemataceae</taxon>
        <taxon>Sphaerosporella</taxon>
    </lineage>
</organism>
<name>A0A5J5F9H6_9PEZI</name>
<protein>
    <recommendedName>
        <fullName evidence="3">hAT-like transposase RNase-H fold domain-containing protein</fullName>
    </recommendedName>
</protein>
<proteinExistence type="predicted"/>
<keyword evidence="2" id="KW-1185">Reference proteome</keyword>
<evidence type="ECO:0000313" key="2">
    <source>
        <dbReference type="Proteomes" id="UP000326924"/>
    </source>
</evidence>
<feature type="non-terminal residue" evidence="1">
    <location>
        <position position="136"/>
    </location>
</feature>
<gene>
    <name evidence="1" type="ORF">FN846DRAFT_771499</name>
</gene>
<dbReference type="InParanoid" id="A0A5J5F9H6"/>
<dbReference type="AlphaFoldDB" id="A0A5J5F9H6"/>
<evidence type="ECO:0000313" key="1">
    <source>
        <dbReference type="EMBL" id="KAA8914030.1"/>
    </source>
</evidence>
<sequence length="136" mass="15603">MSVLRPFEQATKALEGRAENGQHGTIGEVLPALLGLKSHLVSCYNQFKRRQEKDEEEHLTTAFHVLETSINNGLDHMDKYIAITSEIPVYLAAVVLDPRLKWESLENMAKREHPTTSGFTEWVQNAKFLVQRLWEQ</sequence>
<accession>A0A5J5F9H6</accession>
<reference evidence="1 2" key="1">
    <citation type="submission" date="2019-09" db="EMBL/GenBank/DDBJ databases">
        <title>Draft genome of the ectomycorrhizal ascomycete Sphaerosporella brunnea.</title>
        <authorList>
            <consortium name="DOE Joint Genome Institute"/>
            <person name="Benucci G.M."/>
            <person name="Marozzi G."/>
            <person name="Antonielli L."/>
            <person name="Sanchez S."/>
            <person name="Marco P."/>
            <person name="Wang X."/>
            <person name="Falini L.B."/>
            <person name="Barry K."/>
            <person name="Haridas S."/>
            <person name="Lipzen A."/>
            <person name="Labutti K."/>
            <person name="Grigoriev I.V."/>
            <person name="Murat C."/>
            <person name="Martin F."/>
            <person name="Albertini E."/>
            <person name="Donnini D."/>
            <person name="Bonito G."/>
        </authorList>
    </citation>
    <scope>NUCLEOTIDE SEQUENCE [LARGE SCALE GENOMIC DNA]</scope>
    <source>
        <strain evidence="1 2">Sb_GMNB300</strain>
    </source>
</reference>
<dbReference type="Proteomes" id="UP000326924">
    <property type="component" value="Unassembled WGS sequence"/>
</dbReference>
<dbReference type="OrthoDB" id="5020773at2759"/>
<dbReference type="EMBL" id="VXIS01000009">
    <property type="protein sequence ID" value="KAA8914030.1"/>
    <property type="molecule type" value="Genomic_DNA"/>
</dbReference>
<evidence type="ECO:0008006" key="3">
    <source>
        <dbReference type="Google" id="ProtNLM"/>
    </source>
</evidence>